<dbReference type="EMBL" id="JAANBB010000069">
    <property type="protein sequence ID" value="KAF7551928.1"/>
    <property type="molecule type" value="Genomic_DNA"/>
</dbReference>
<dbReference type="OrthoDB" id="5372935at2759"/>
<dbReference type="AlphaFoldDB" id="A0A9P5HIN6"/>
<protein>
    <submittedName>
        <fullName evidence="2">Uncharacterized protein</fullName>
    </submittedName>
</protein>
<organism evidence="2 3">
    <name type="scientific">Cylindrodendrum hubeiense</name>
    <dbReference type="NCBI Taxonomy" id="595255"/>
    <lineage>
        <taxon>Eukaryota</taxon>
        <taxon>Fungi</taxon>
        <taxon>Dikarya</taxon>
        <taxon>Ascomycota</taxon>
        <taxon>Pezizomycotina</taxon>
        <taxon>Sordariomycetes</taxon>
        <taxon>Hypocreomycetidae</taxon>
        <taxon>Hypocreales</taxon>
        <taxon>Nectriaceae</taxon>
        <taxon>Cylindrodendrum</taxon>
    </lineage>
</organism>
<evidence type="ECO:0000313" key="2">
    <source>
        <dbReference type="EMBL" id="KAF7551928.1"/>
    </source>
</evidence>
<comment type="caution">
    <text evidence="2">The sequence shown here is derived from an EMBL/GenBank/DDBJ whole genome shotgun (WGS) entry which is preliminary data.</text>
</comment>
<dbReference type="PANTHER" id="PTHR42085:SF2">
    <property type="entry name" value="F-BOX DOMAIN-CONTAINING PROTEIN"/>
    <property type="match status" value="1"/>
</dbReference>
<accession>A0A9P5HIN6</accession>
<dbReference type="PANTHER" id="PTHR42085">
    <property type="entry name" value="F-BOX DOMAIN-CONTAINING PROTEIN"/>
    <property type="match status" value="1"/>
</dbReference>
<proteinExistence type="predicted"/>
<evidence type="ECO:0000256" key="1">
    <source>
        <dbReference type="SAM" id="MobiDB-lite"/>
    </source>
</evidence>
<evidence type="ECO:0000313" key="3">
    <source>
        <dbReference type="Proteomes" id="UP000722485"/>
    </source>
</evidence>
<sequence>MPPRRPPKKAGARPAGTPVRSLRITMPTSSSQPASNPANSATSQKAGAEDDVDKIDIARLTLDVPLIPLVRKRRVPATPFHFLSLPSEIRIDIYAYFFHDVEDIIDLDPANKHIHKKLGLMRTCKQVHQEACYYFYSTFSFRIFPTYPGKYFKTKKPLLARMKQHQRRNITSLQLRLGPGWGAPPKGWVLNPALGLADCTDVEMLKVYVQCDPSDPFFTGFREDKGFYERFCRDLLVGILEEVPSIQIVEFDGYTGVRKCGNMMRTLLGIATKAERLIGWGPERGWTDDMHEDDEMKPNAYIPPPVGGWLNL</sequence>
<reference evidence="2" key="1">
    <citation type="submission" date="2020-03" db="EMBL/GenBank/DDBJ databases">
        <title>Draft Genome Sequence of Cylindrodendrum hubeiense.</title>
        <authorList>
            <person name="Buettner E."/>
            <person name="Kellner H."/>
        </authorList>
    </citation>
    <scope>NUCLEOTIDE SEQUENCE</scope>
    <source>
        <strain evidence="2">IHI 201604</strain>
    </source>
</reference>
<feature type="compositionally biased region" description="Basic residues" evidence="1">
    <location>
        <begin position="1"/>
        <end position="11"/>
    </location>
</feature>
<feature type="region of interest" description="Disordered" evidence="1">
    <location>
        <begin position="1"/>
        <end position="48"/>
    </location>
</feature>
<gene>
    <name evidence="2" type="ORF">G7Z17_g4654</name>
</gene>
<keyword evidence="3" id="KW-1185">Reference proteome</keyword>
<dbReference type="Proteomes" id="UP000722485">
    <property type="component" value="Unassembled WGS sequence"/>
</dbReference>
<feature type="compositionally biased region" description="Low complexity" evidence="1">
    <location>
        <begin position="27"/>
        <end position="44"/>
    </location>
</feature>
<dbReference type="InterPro" id="IPR038883">
    <property type="entry name" value="AN11006-like"/>
</dbReference>
<name>A0A9P5HIN6_9HYPO</name>